<dbReference type="OrthoDB" id="1920326at2759"/>
<dbReference type="InterPro" id="IPR002562">
    <property type="entry name" value="3'-5'_exonuclease_dom"/>
</dbReference>
<dbReference type="PROSITE" id="PS50967">
    <property type="entry name" value="HRDC"/>
    <property type="match status" value="1"/>
</dbReference>
<feature type="domain" description="HRDC" evidence="4">
    <location>
        <begin position="272"/>
        <end position="352"/>
    </location>
</feature>
<evidence type="ECO:0000256" key="2">
    <source>
        <dbReference type="ARBA" id="ARBA00022801"/>
    </source>
</evidence>
<dbReference type="GO" id="GO:0006139">
    <property type="term" value="P:nucleobase-containing compound metabolic process"/>
    <property type="evidence" value="ECO:0007669"/>
    <property type="project" value="InterPro"/>
</dbReference>
<feature type="region of interest" description="Disordered" evidence="3">
    <location>
        <begin position="213"/>
        <end position="233"/>
    </location>
</feature>
<evidence type="ECO:0000256" key="3">
    <source>
        <dbReference type="SAM" id="MobiDB-lite"/>
    </source>
</evidence>
<dbReference type="GO" id="GO:0005634">
    <property type="term" value="C:nucleus"/>
    <property type="evidence" value="ECO:0007669"/>
    <property type="project" value="TreeGrafter"/>
</dbReference>
<evidence type="ECO:0000256" key="1">
    <source>
        <dbReference type="ARBA" id="ARBA00022722"/>
    </source>
</evidence>
<dbReference type="Gene3D" id="1.10.150.80">
    <property type="entry name" value="HRDC domain"/>
    <property type="match status" value="1"/>
</dbReference>
<feature type="region of interest" description="Disordered" evidence="3">
    <location>
        <begin position="355"/>
        <end position="405"/>
    </location>
</feature>
<dbReference type="InterPro" id="IPR010997">
    <property type="entry name" value="HRDC-like_sf"/>
</dbReference>
<dbReference type="FunFam" id="3.30.420.10:FF:000100">
    <property type="entry name" value="3'-5' exonuclease/helicase (Wrn), putative"/>
    <property type="match status" value="1"/>
</dbReference>
<protein>
    <recommendedName>
        <fullName evidence="4">HRDC domain-containing protein</fullName>
    </recommendedName>
</protein>
<evidence type="ECO:0000313" key="5">
    <source>
        <dbReference type="EMBL" id="EOA84228.1"/>
    </source>
</evidence>
<dbReference type="InterPro" id="IPR036397">
    <property type="entry name" value="RNaseH_sf"/>
</dbReference>
<keyword evidence="6" id="KW-1185">Reference proteome</keyword>
<dbReference type="Pfam" id="PF00570">
    <property type="entry name" value="HRDC"/>
    <property type="match status" value="1"/>
</dbReference>
<dbReference type="GO" id="GO:0008408">
    <property type="term" value="F:3'-5' exonuclease activity"/>
    <property type="evidence" value="ECO:0007669"/>
    <property type="project" value="InterPro"/>
</dbReference>
<accession>R0JT30</accession>
<dbReference type="GO" id="GO:0000166">
    <property type="term" value="F:nucleotide binding"/>
    <property type="evidence" value="ECO:0007669"/>
    <property type="project" value="InterPro"/>
</dbReference>
<dbReference type="SUPFAM" id="SSF47819">
    <property type="entry name" value="HRDC-like"/>
    <property type="match status" value="1"/>
</dbReference>
<dbReference type="RefSeq" id="XP_008028189.1">
    <property type="nucleotide sequence ID" value="XM_008029998.1"/>
</dbReference>
<feature type="compositionally biased region" description="Polar residues" evidence="3">
    <location>
        <begin position="465"/>
        <end position="484"/>
    </location>
</feature>
<dbReference type="PANTHER" id="PTHR13620">
    <property type="entry name" value="3-5 EXONUCLEASE"/>
    <property type="match status" value="1"/>
</dbReference>
<dbReference type="SMART" id="SM00341">
    <property type="entry name" value="HRDC"/>
    <property type="match status" value="1"/>
</dbReference>
<dbReference type="CDD" id="cd06141">
    <property type="entry name" value="WRN_exo"/>
    <property type="match status" value="1"/>
</dbReference>
<feature type="compositionally biased region" description="Low complexity" evidence="3">
    <location>
        <begin position="382"/>
        <end position="395"/>
    </location>
</feature>
<dbReference type="InterPro" id="IPR044876">
    <property type="entry name" value="HRDC_dom_sf"/>
</dbReference>
<dbReference type="GO" id="GO:0005737">
    <property type="term" value="C:cytoplasm"/>
    <property type="evidence" value="ECO:0007669"/>
    <property type="project" value="TreeGrafter"/>
</dbReference>
<feature type="region of interest" description="Disordered" evidence="3">
    <location>
        <begin position="454"/>
        <end position="507"/>
    </location>
</feature>
<feature type="non-terminal residue" evidence="5">
    <location>
        <position position="1"/>
    </location>
</feature>
<gene>
    <name evidence="5" type="ORF">SETTUDRAFT_58996</name>
</gene>
<feature type="non-terminal residue" evidence="5">
    <location>
        <position position="604"/>
    </location>
</feature>
<proteinExistence type="predicted"/>
<dbReference type="GO" id="GO:0003676">
    <property type="term" value="F:nucleic acid binding"/>
    <property type="evidence" value="ECO:0007669"/>
    <property type="project" value="InterPro"/>
</dbReference>
<dbReference type="Proteomes" id="UP000016935">
    <property type="component" value="Unassembled WGS sequence"/>
</dbReference>
<dbReference type="PANTHER" id="PTHR13620:SF104">
    <property type="entry name" value="EXONUCLEASE 3'-5' DOMAIN-CONTAINING PROTEIN 2"/>
    <property type="match status" value="1"/>
</dbReference>
<dbReference type="STRING" id="671987.R0JT30"/>
<keyword evidence="1" id="KW-0540">Nuclease</keyword>
<organism evidence="5 6">
    <name type="scientific">Exserohilum turcicum (strain 28A)</name>
    <name type="common">Northern leaf blight fungus</name>
    <name type="synonym">Setosphaeria turcica</name>
    <dbReference type="NCBI Taxonomy" id="671987"/>
    <lineage>
        <taxon>Eukaryota</taxon>
        <taxon>Fungi</taxon>
        <taxon>Dikarya</taxon>
        <taxon>Ascomycota</taxon>
        <taxon>Pezizomycotina</taxon>
        <taxon>Dothideomycetes</taxon>
        <taxon>Pleosporomycetidae</taxon>
        <taxon>Pleosporales</taxon>
        <taxon>Pleosporineae</taxon>
        <taxon>Pleosporaceae</taxon>
        <taxon>Exserohilum</taxon>
    </lineage>
</organism>
<evidence type="ECO:0000313" key="6">
    <source>
        <dbReference type="Proteomes" id="UP000016935"/>
    </source>
</evidence>
<evidence type="ECO:0000259" key="4">
    <source>
        <dbReference type="PROSITE" id="PS50967"/>
    </source>
</evidence>
<dbReference type="InterPro" id="IPR012337">
    <property type="entry name" value="RNaseH-like_sf"/>
</dbReference>
<sequence>WWSHRLYRGPEGKKVEILYSKTKAESEAIAQRFLGEPIIGFDMEWPWDDWKREGLQNKVGLIQIASEDKIGLIHIGLHSGTTTEEIIAPTLKKLIEDPKVGKVGVSILAADFARLSRFFDLKPKGALELSHLYRLVKFGPQKPELVSVKLVSLAQQVEAQLGLPLYKGNVRTSDWSKPLSQKQIDYAAGDAYAGYMLYKCMNAKRLAMRPTPPPPIDAGKYPGRKTSRDDPIILDVGDGTTITTEEFFGVKPAKSVTPLTAPVPEPTTDPLDATSQALYDALLARRALVAEKAGIQPTQVIHDSILKAIALARPHDTPSLLAVKGIGKVQQSKYGDGWLEVVSLFLKANDIELPTSAADPSASKTEAPAPQTLLRTQKQRQVSVDSSSSSSSPAFDDPPVPKAPQLRTGLSFTLAESSLGATSTALDSKDADYNSDDSLPSLDFDTPQIATSIASSAKRKRNESPTEPQSQKQKQYNRTHGSPVQTPPHPETPHSTAGPSQPPPALGLASRIAKSKLLAFSNLVASKLAAEKKKRLQDRDHDSSAAVSAPQLVTPHTLDLIVQARPQTQAELERIPGVDGLLVACEKTGMNLLRNVVKFVGAGS</sequence>
<keyword evidence="2" id="KW-0378">Hydrolase</keyword>
<dbReference type="Pfam" id="PF01612">
    <property type="entry name" value="DNA_pol_A_exo1"/>
    <property type="match status" value="1"/>
</dbReference>
<dbReference type="Gene3D" id="3.30.420.10">
    <property type="entry name" value="Ribonuclease H-like superfamily/Ribonuclease H"/>
    <property type="match status" value="1"/>
</dbReference>
<dbReference type="InterPro" id="IPR051132">
    <property type="entry name" value="3-5_Exonuclease_domain"/>
</dbReference>
<name>R0JT30_EXST2</name>
<dbReference type="eggNOG" id="KOG4373">
    <property type="taxonomic scope" value="Eukaryota"/>
</dbReference>
<dbReference type="AlphaFoldDB" id="R0JT30"/>
<dbReference type="GeneID" id="19405244"/>
<dbReference type="HOGENOM" id="CLU_429667_0_0_1"/>
<reference evidence="5 6" key="2">
    <citation type="journal article" date="2013" name="PLoS Genet.">
        <title>Comparative genome structure, secondary metabolite, and effector coding capacity across Cochliobolus pathogens.</title>
        <authorList>
            <person name="Condon B.J."/>
            <person name="Leng Y."/>
            <person name="Wu D."/>
            <person name="Bushley K.E."/>
            <person name="Ohm R.A."/>
            <person name="Otillar R."/>
            <person name="Martin J."/>
            <person name="Schackwitz W."/>
            <person name="Grimwood J."/>
            <person name="MohdZainudin N."/>
            <person name="Xue C."/>
            <person name="Wang R."/>
            <person name="Manning V.A."/>
            <person name="Dhillon B."/>
            <person name="Tu Z.J."/>
            <person name="Steffenson B.J."/>
            <person name="Salamov A."/>
            <person name="Sun H."/>
            <person name="Lowry S."/>
            <person name="LaButti K."/>
            <person name="Han J."/>
            <person name="Copeland A."/>
            <person name="Lindquist E."/>
            <person name="Barry K."/>
            <person name="Schmutz J."/>
            <person name="Baker S.E."/>
            <person name="Ciuffetti L.M."/>
            <person name="Grigoriev I.V."/>
            <person name="Zhong S."/>
            <person name="Turgeon B.G."/>
        </authorList>
    </citation>
    <scope>NUCLEOTIDE SEQUENCE [LARGE SCALE GENOMIC DNA]</scope>
    <source>
        <strain evidence="6">28A</strain>
    </source>
</reference>
<dbReference type="InterPro" id="IPR002121">
    <property type="entry name" value="HRDC_dom"/>
</dbReference>
<dbReference type="EMBL" id="KB908814">
    <property type="protein sequence ID" value="EOA84228.1"/>
    <property type="molecule type" value="Genomic_DNA"/>
</dbReference>
<reference evidence="5 6" key="1">
    <citation type="journal article" date="2012" name="PLoS Pathog.">
        <title>Diverse lifestyles and strategies of plant pathogenesis encoded in the genomes of eighteen Dothideomycetes fungi.</title>
        <authorList>
            <person name="Ohm R.A."/>
            <person name="Feau N."/>
            <person name="Henrissat B."/>
            <person name="Schoch C.L."/>
            <person name="Horwitz B.A."/>
            <person name="Barry K.W."/>
            <person name="Condon B.J."/>
            <person name="Copeland A.C."/>
            <person name="Dhillon B."/>
            <person name="Glaser F."/>
            <person name="Hesse C.N."/>
            <person name="Kosti I."/>
            <person name="LaButti K."/>
            <person name="Lindquist E.A."/>
            <person name="Lucas S."/>
            <person name="Salamov A.A."/>
            <person name="Bradshaw R.E."/>
            <person name="Ciuffetti L."/>
            <person name="Hamelin R.C."/>
            <person name="Kema G.H.J."/>
            <person name="Lawrence C."/>
            <person name="Scott J.A."/>
            <person name="Spatafora J.W."/>
            <person name="Turgeon B.G."/>
            <person name="de Wit P.J.G.M."/>
            <person name="Zhong S."/>
            <person name="Goodwin S.B."/>
            <person name="Grigoriev I.V."/>
        </authorList>
    </citation>
    <scope>NUCLEOTIDE SEQUENCE [LARGE SCALE GENOMIC DNA]</scope>
    <source>
        <strain evidence="6">28A</strain>
    </source>
</reference>
<dbReference type="SUPFAM" id="SSF53098">
    <property type="entry name" value="Ribonuclease H-like"/>
    <property type="match status" value="1"/>
</dbReference>